<organism evidence="2 3">
    <name type="scientific">Frondihabitans sucicola</name>
    <dbReference type="NCBI Taxonomy" id="1268041"/>
    <lineage>
        <taxon>Bacteria</taxon>
        <taxon>Bacillati</taxon>
        <taxon>Actinomycetota</taxon>
        <taxon>Actinomycetes</taxon>
        <taxon>Micrococcales</taxon>
        <taxon>Microbacteriaceae</taxon>
        <taxon>Frondihabitans</taxon>
    </lineage>
</organism>
<reference evidence="3" key="1">
    <citation type="journal article" date="2019" name="Int. J. Syst. Evol. Microbiol.">
        <title>The Global Catalogue of Microorganisms (GCM) 10K type strain sequencing project: providing services to taxonomists for standard genome sequencing and annotation.</title>
        <authorList>
            <consortium name="The Broad Institute Genomics Platform"/>
            <consortium name="The Broad Institute Genome Sequencing Center for Infectious Disease"/>
            <person name="Wu L."/>
            <person name="Ma J."/>
        </authorList>
    </citation>
    <scope>NUCLEOTIDE SEQUENCE [LARGE SCALE GENOMIC DNA]</scope>
    <source>
        <strain evidence="3">NBRC 108728</strain>
    </source>
</reference>
<accession>A0ABM8GSH1</accession>
<protein>
    <submittedName>
        <fullName evidence="2">Thiol reductase thioredoxin</fullName>
    </submittedName>
</protein>
<dbReference type="Proteomes" id="UP001321486">
    <property type="component" value="Chromosome"/>
</dbReference>
<dbReference type="InterPro" id="IPR036249">
    <property type="entry name" value="Thioredoxin-like_sf"/>
</dbReference>
<gene>
    <name evidence="2" type="ORF">GCM10025867_36500</name>
</gene>
<keyword evidence="3" id="KW-1185">Reference proteome</keyword>
<dbReference type="CDD" id="cd02947">
    <property type="entry name" value="TRX_family"/>
    <property type="match status" value="1"/>
</dbReference>
<evidence type="ECO:0000259" key="1">
    <source>
        <dbReference type="PROSITE" id="PS51352"/>
    </source>
</evidence>
<sequence length="149" mass="16182">MTPGLALAALLALVAVATLAGLVWLKTTGRVRVRSDDAVTVVRPVDVETTRAFGERATLLQFSTEFCTFCPATRRLLTSLARQRDGVVHVDVDLTRLPEVARRFAVLQTPTTLVLDHRGAVRARIGGPPNPRALESELARLLGEDHVHA</sequence>
<dbReference type="SUPFAM" id="SSF52833">
    <property type="entry name" value="Thioredoxin-like"/>
    <property type="match status" value="1"/>
</dbReference>
<proteinExistence type="predicted"/>
<feature type="domain" description="Thioredoxin" evidence="1">
    <location>
        <begin position="11"/>
        <end position="143"/>
    </location>
</feature>
<dbReference type="PROSITE" id="PS51352">
    <property type="entry name" value="THIOREDOXIN_2"/>
    <property type="match status" value="1"/>
</dbReference>
<dbReference type="Gene3D" id="3.40.30.10">
    <property type="entry name" value="Glutaredoxin"/>
    <property type="match status" value="1"/>
</dbReference>
<dbReference type="EMBL" id="AP027732">
    <property type="protein sequence ID" value="BDZ51409.1"/>
    <property type="molecule type" value="Genomic_DNA"/>
</dbReference>
<dbReference type="Pfam" id="PF00085">
    <property type="entry name" value="Thioredoxin"/>
    <property type="match status" value="1"/>
</dbReference>
<name>A0ABM8GSH1_9MICO</name>
<dbReference type="RefSeq" id="WP_286344180.1">
    <property type="nucleotide sequence ID" value="NZ_AP027732.1"/>
</dbReference>
<dbReference type="InterPro" id="IPR013766">
    <property type="entry name" value="Thioredoxin_domain"/>
</dbReference>
<evidence type="ECO:0000313" key="2">
    <source>
        <dbReference type="EMBL" id="BDZ51409.1"/>
    </source>
</evidence>
<evidence type="ECO:0000313" key="3">
    <source>
        <dbReference type="Proteomes" id="UP001321486"/>
    </source>
</evidence>